<protein>
    <recommendedName>
        <fullName evidence="7">PCI domain-containing protein</fullName>
    </recommendedName>
</protein>
<dbReference type="InterPro" id="IPR036390">
    <property type="entry name" value="WH_DNA-bd_sf"/>
</dbReference>
<sequence length="500" mass="55894">MDMDMIDETEYLVSSSAKVFGKKPTFVPIDDAHPFDLESYIAAYSGRTAVDRLTHIISVCPTIAPQAYVLALARIQEGRDPGLYQSLITAYETVSRSVQDGSLTPVTELPMIDIRWIETTNTKNNAEKSKLEVELKTYTTNLIRESIRMAHRDLGHFFRSIGDYSSSLKHYSKSREFCSSSQHVVDMCMSVLELLLEQRNYSHVPTYVFKADGALDSSAARSNVPPNAAQAAQLPPDAQLVAKQKAAAEREKVQTKLDVATGLSYLGQGTYDKAAQAFLKAGPVKNLDEWANKIVGPGDVAIYGTLCALATYSRSAIKTAVLENDNFGVYIEQEPYVRELIEAYMSNKFKVVLETLEKFSTRHYTDIYLSNHVNSLVADIQNRALILYFQPFATIKLERMSQAFGWTVERLEQQIVHLIQKGDIQARVDRQNKILKAKTVDQRAELFARAVKSGTDMQATNRKLLLRMRLQQADLIVKQPKTGTQNVAMADLLMGGGDAR</sequence>
<dbReference type="Pfam" id="PF01399">
    <property type="entry name" value="PCI"/>
    <property type="match status" value="1"/>
</dbReference>
<gene>
    <name evidence="8" type="ORF">QCA50_013218</name>
</gene>
<dbReference type="Pfam" id="PF10602">
    <property type="entry name" value="RPN7"/>
    <property type="match status" value="1"/>
</dbReference>
<dbReference type="GO" id="GO:0005737">
    <property type="term" value="C:cytoplasm"/>
    <property type="evidence" value="ECO:0007669"/>
    <property type="project" value="UniProtKB-SubCell"/>
</dbReference>
<dbReference type="SUPFAM" id="SSF46785">
    <property type="entry name" value="Winged helix' DNA-binding domain"/>
    <property type="match status" value="1"/>
</dbReference>
<evidence type="ECO:0000256" key="6">
    <source>
        <dbReference type="ARBA" id="ARBA00023242"/>
    </source>
</evidence>
<evidence type="ECO:0000256" key="3">
    <source>
        <dbReference type="ARBA" id="ARBA00008793"/>
    </source>
</evidence>
<name>A0AAW0FUP1_9APHY</name>
<keyword evidence="5" id="KW-0736">Signalosome</keyword>
<accession>A0AAW0FUP1</accession>
<dbReference type="InterPro" id="IPR000717">
    <property type="entry name" value="PCI_dom"/>
</dbReference>
<evidence type="ECO:0000256" key="1">
    <source>
        <dbReference type="ARBA" id="ARBA00004123"/>
    </source>
</evidence>
<evidence type="ECO:0000259" key="7">
    <source>
        <dbReference type="PROSITE" id="PS50250"/>
    </source>
</evidence>
<comment type="caution">
    <text evidence="8">The sequence shown here is derived from an EMBL/GenBank/DDBJ whole genome shotgun (WGS) entry which is preliminary data.</text>
</comment>
<dbReference type="PANTHER" id="PTHR14145">
    <property type="entry name" value="26S PROTESOME SUBUNIT 6"/>
    <property type="match status" value="1"/>
</dbReference>
<proteinExistence type="inferred from homology"/>
<dbReference type="AlphaFoldDB" id="A0AAW0FUP1"/>
<comment type="subcellular location">
    <subcellularLocation>
        <location evidence="2">Cytoplasm</location>
    </subcellularLocation>
    <subcellularLocation>
        <location evidence="1">Nucleus</location>
    </subcellularLocation>
</comment>
<evidence type="ECO:0000313" key="8">
    <source>
        <dbReference type="EMBL" id="KAK7683842.1"/>
    </source>
</evidence>
<organism evidence="8 9">
    <name type="scientific">Cerrena zonata</name>
    <dbReference type="NCBI Taxonomy" id="2478898"/>
    <lineage>
        <taxon>Eukaryota</taxon>
        <taxon>Fungi</taxon>
        <taxon>Dikarya</taxon>
        <taxon>Basidiomycota</taxon>
        <taxon>Agaricomycotina</taxon>
        <taxon>Agaricomycetes</taxon>
        <taxon>Polyporales</taxon>
        <taxon>Cerrenaceae</taxon>
        <taxon>Cerrena</taxon>
    </lineage>
</organism>
<dbReference type="GO" id="GO:0008180">
    <property type="term" value="C:COP9 signalosome"/>
    <property type="evidence" value="ECO:0007669"/>
    <property type="project" value="UniProtKB-KW"/>
</dbReference>
<evidence type="ECO:0000313" key="9">
    <source>
        <dbReference type="Proteomes" id="UP001385951"/>
    </source>
</evidence>
<keyword evidence="4" id="KW-0963">Cytoplasm</keyword>
<dbReference type="InterPro" id="IPR019585">
    <property type="entry name" value="Rpn7/CSN1"/>
</dbReference>
<reference evidence="8 9" key="1">
    <citation type="submission" date="2022-09" db="EMBL/GenBank/DDBJ databases">
        <authorList>
            <person name="Palmer J.M."/>
        </authorList>
    </citation>
    <scope>NUCLEOTIDE SEQUENCE [LARGE SCALE GENOMIC DNA]</scope>
    <source>
        <strain evidence="8 9">DSM 7382</strain>
    </source>
</reference>
<dbReference type="Proteomes" id="UP001385951">
    <property type="component" value="Unassembled WGS sequence"/>
</dbReference>
<dbReference type="PROSITE" id="PS50250">
    <property type="entry name" value="PCI"/>
    <property type="match status" value="1"/>
</dbReference>
<evidence type="ECO:0000256" key="5">
    <source>
        <dbReference type="ARBA" id="ARBA00022790"/>
    </source>
</evidence>
<dbReference type="InterPro" id="IPR045135">
    <property type="entry name" value="Rpn7_N"/>
</dbReference>
<feature type="domain" description="PCI" evidence="7">
    <location>
        <begin position="270"/>
        <end position="442"/>
    </location>
</feature>
<evidence type="ECO:0000256" key="2">
    <source>
        <dbReference type="ARBA" id="ARBA00004496"/>
    </source>
</evidence>
<evidence type="ECO:0000256" key="4">
    <source>
        <dbReference type="ARBA" id="ARBA00022490"/>
    </source>
</evidence>
<keyword evidence="9" id="KW-1185">Reference proteome</keyword>
<comment type="similarity">
    <text evidence="3">Belongs to the CSN1 family.</text>
</comment>
<dbReference type="PANTHER" id="PTHR14145:SF2">
    <property type="entry name" value="COP9 SIGNALOSOME COMPLEX SUBUNIT 1"/>
    <property type="match status" value="1"/>
</dbReference>
<dbReference type="EMBL" id="JASBNA010000029">
    <property type="protein sequence ID" value="KAK7683842.1"/>
    <property type="molecule type" value="Genomic_DNA"/>
</dbReference>
<keyword evidence="6" id="KW-0539">Nucleus</keyword>
<dbReference type="SMART" id="SM00088">
    <property type="entry name" value="PINT"/>
    <property type="match status" value="1"/>
</dbReference>
<dbReference type="Gene3D" id="1.25.40.570">
    <property type="match status" value="1"/>
</dbReference>